<dbReference type="InterPro" id="IPR013749">
    <property type="entry name" value="PM/HMP-P_kinase-1"/>
</dbReference>
<dbReference type="PANTHER" id="PTHR20858:SF17">
    <property type="entry name" value="HYDROXYMETHYLPYRIMIDINE_PHOSPHOMETHYLPYRIMIDINE KINASE THI20-RELATED"/>
    <property type="match status" value="1"/>
</dbReference>
<evidence type="ECO:0000256" key="3">
    <source>
        <dbReference type="ARBA" id="ARBA00022679"/>
    </source>
</evidence>
<dbReference type="Gene3D" id="3.40.1190.20">
    <property type="match status" value="1"/>
</dbReference>
<dbReference type="GO" id="GO:0008972">
    <property type="term" value="F:phosphomethylpyrimidine kinase activity"/>
    <property type="evidence" value="ECO:0007669"/>
    <property type="project" value="InterPro"/>
</dbReference>
<evidence type="ECO:0000256" key="4">
    <source>
        <dbReference type="ARBA" id="ARBA00022741"/>
    </source>
</evidence>
<dbReference type="OrthoDB" id="9810880at2"/>
<comment type="pathway">
    <text evidence="1">Cofactor biosynthesis; thiamine diphosphate biosynthesis.</text>
</comment>
<comment type="caution">
    <text evidence="8">The sequence shown here is derived from an EMBL/GenBank/DDBJ whole genome shotgun (WGS) entry which is preliminary data.</text>
</comment>
<dbReference type="STRING" id="1049789.LEP1GSC050_3436"/>
<evidence type="ECO:0000256" key="6">
    <source>
        <dbReference type="ARBA" id="ARBA00022840"/>
    </source>
</evidence>
<keyword evidence="4" id="KW-0547">Nucleotide-binding</keyword>
<keyword evidence="9" id="KW-1185">Reference proteome</keyword>
<dbReference type="RefSeq" id="WP_010571562.1">
    <property type="nucleotide sequence ID" value="NZ_AHMO02000008.1"/>
</dbReference>
<evidence type="ECO:0000256" key="5">
    <source>
        <dbReference type="ARBA" id="ARBA00022777"/>
    </source>
</evidence>
<keyword evidence="6" id="KW-0067">ATP-binding</keyword>
<proteinExistence type="predicted"/>
<accession>T0GG40</accession>
<sequence length="270" mass="28744">MTSVRPVILTIAGSDSGGGAGIQADLKTINAIGNFGTSALTCLTAQNPDGVSGILEVDPDFLEKQIRAVFSYFPVAAIKTGMLFSQPLISRLSALIREFKAAGSTFRLVVDPVMVATSGAKLLQDNAIESLIQELIPLADLITPNLDEANLLGIGIVSSISDMRPAAEFLSRKYGTNVLLKGGHLRNVNEATDVLSLPNGDTTVYSKPFVPNFYPHGTGCTYSSAIASYWGKNHSLSEAISLAKEFLHAAIEQAYSIGKSKTLNHNPKIY</sequence>
<evidence type="ECO:0000259" key="7">
    <source>
        <dbReference type="Pfam" id="PF08543"/>
    </source>
</evidence>
<feature type="domain" description="Pyridoxamine kinase/Phosphomethylpyrimidine kinase" evidence="7">
    <location>
        <begin position="15"/>
        <end position="261"/>
    </location>
</feature>
<dbReference type="EC" id="2.7.1.49" evidence="2"/>
<dbReference type="NCBIfam" id="TIGR00097">
    <property type="entry name" value="HMP-P_kinase"/>
    <property type="match status" value="1"/>
</dbReference>
<dbReference type="GO" id="GO:0009228">
    <property type="term" value="P:thiamine biosynthetic process"/>
    <property type="evidence" value="ECO:0007669"/>
    <property type="project" value="InterPro"/>
</dbReference>
<dbReference type="EMBL" id="AHMO02000008">
    <property type="protein sequence ID" value="EQA45809.1"/>
    <property type="molecule type" value="Genomic_DNA"/>
</dbReference>
<dbReference type="PANTHER" id="PTHR20858">
    <property type="entry name" value="PHOSPHOMETHYLPYRIMIDINE KINASE"/>
    <property type="match status" value="1"/>
</dbReference>
<dbReference type="SUPFAM" id="SSF53613">
    <property type="entry name" value="Ribokinase-like"/>
    <property type="match status" value="1"/>
</dbReference>
<evidence type="ECO:0000313" key="8">
    <source>
        <dbReference type="EMBL" id="EQA45809.1"/>
    </source>
</evidence>
<dbReference type="Proteomes" id="UP000015454">
    <property type="component" value="Unassembled WGS sequence"/>
</dbReference>
<evidence type="ECO:0000256" key="1">
    <source>
        <dbReference type="ARBA" id="ARBA00004948"/>
    </source>
</evidence>
<dbReference type="InterPro" id="IPR004399">
    <property type="entry name" value="HMP/HMP-P_kinase_dom"/>
</dbReference>
<evidence type="ECO:0000256" key="2">
    <source>
        <dbReference type="ARBA" id="ARBA00012135"/>
    </source>
</evidence>
<dbReference type="FunFam" id="3.40.1190.20:FF:000003">
    <property type="entry name" value="Phosphomethylpyrimidine kinase ThiD"/>
    <property type="match status" value="1"/>
</dbReference>
<reference evidence="8" key="1">
    <citation type="submission" date="2013-05" db="EMBL/GenBank/DDBJ databases">
        <authorList>
            <person name="Harkins D.M."/>
            <person name="Durkin A.S."/>
            <person name="Brinkac L.M."/>
            <person name="Haft D.H."/>
            <person name="Selengut J.D."/>
            <person name="Sanka R."/>
            <person name="DePew J."/>
            <person name="Purushe J."/>
            <person name="Hartskeerl R.A."/>
            <person name="Ahmed A."/>
            <person name="van der Linden H."/>
            <person name="Goris M.G.A."/>
            <person name="Vinetz J.M."/>
            <person name="Sutton G.G."/>
            <person name="Nierman W.C."/>
            <person name="Fouts D.E."/>
        </authorList>
    </citation>
    <scope>NUCLEOTIDE SEQUENCE [LARGE SCALE GENOMIC DNA]</scope>
    <source>
        <strain evidence="8">5399</strain>
    </source>
</reference>
<evidence type="ECO:0000313" key="9">
    <source>
        <dbReference type="Proteomes" id="UP000015454"/>
    </source>
</evidence>
<dbReference type="AlphaFoldDB" id="T0GG40"/>
<keyword evidence="3 8" id="KW-0808">Transferase</keyword>
<dbReference type="GO" id="GO:0005524">
    <property type="term" value="F:ATP binding"/>
    <property type="evidence" value="ECO:0007669"/>
    <property type="project" value="UniProtKB-KW"/>
</dbReference>
<dbReference type="InterPro" id="IPR029056">
    <property type="entry name" value="Ribokinase-like"/>
</dbReference>
<keyword evidence="5 8" id="KW-0418">Kinase</keyword>
<dbReference type="CDD" id="cd01169">
    <property type="entry name" value="HMPP_kinase"/>
    <property type="match status" value="1"/>
</dbReference>
<name>T0GG40_9LEPT</name>
<dbReference type="GO" id="GO:0005829">
    <property type="term" value="C:cytosol"/>
    <property type="evidence" value="ECO:0007669"/>
    <property type="project" value="TreeGrafter"/>
</dbReference>
<dbReference type="Pfam" id="PF08543">
    <property type="entry name" value="Phos_pyr_kin"/>
    <property type="match status" value="1"/>
</dbReference>
<dbReference type="GO" id="GO:0008902">
    <property type="term" value="F:hydroxymethylpyrimidine kinase activity"/>
    <property type="evidence" value="ECO:0007669"/>
    <property type="project" value="UniProtKB-EC"/>
</dbReference>
<gene>
    <name evidence="8" type="primary">thiD</name>
    <name evidence="8" type="ORF">LEP1GSC050_3436</name>
</gene>
<protein>
    <recommendedName>
        <fullName evidence="2">hydroxymethylpyrimidine kinase</fullName>
        <ecNumber evidence="2">2.7.1.49</ecNumber>
    </recommendedName>
</protein>
<organism evidence="8 9">
    <name type="scientific">Leptospira broomii serovar Hurstbridge str. 5399</name>
    <dbReference type="NCBI Taxonomy" id="1049789"/>
    <lineage>
        <taxon>Bacteria</taxon>
        <taxon>Pseudomonadati</taxon>
        <taxon>Spirochaetota</taxon>
        <taxon>Spirochaetia</taxon>
        <taxon>Leptospirales</taxon>
        <taxon>Leptospiraceae</taxon>
        <taxon>Leptospira</taxon>
    </lineage>
</organism>